<evidence type="ECO:0000313" key="15">
    <source>
        <dbReference type="Ensembl" id="ENSORLP00015013501.1"/>
    </source>
</evidence>
<dbReference type="GO" id="GO:0005739">
    <property type="term" value="C:mitochondrion"/>
    <property type="evidence" value="ECO:0007669"/>
    <property type="project" value="UniProtKB-SubCell"/>
</dbReference>
<evidence type="ECO:0000313" key="16">
    <source>
        <dbReference type="Proteomes" id="UP000265200"/>
    </source>
</evidence>
<feature type="compositionally biased region" description="Basic and acidic residues" evidence="14">
    <location>
        <begin position="185"/>
        <end position="213"/>
    </location>
</feature>
<reference key="1">
    <citation type="journal article" date="2007" name="Nature">
        <title>The medaka draft genome and insights into vertebrate genome evolution.</title>
        <authorList>
            <person name="Kasahara M."/>
            <person name="Naruse K."/>
            <person name="Sasaki S."/>
            <person name="Nakatani Y."/>
            <person name="Qu W."/>
            <person name="Ahsan B."/>
            <person name="Yamada T."/>
            <person name="Nagayasu Y."/>
            <person name="Doi K."/>
            <person name="Kasai Y."/>
            <person name="Jindo T."/>
            <person name="Kobayashi D."/>
            <person name="Shimada A."/>
            <person name="Toyoda A."/>
            <person name="Kuroki Y."/>
            <person name="Fujiyama A."/>
            <person name="Sasaki T."/>
            <person name="Shimizu A."/>
            <person name="Asakawa S."/>
            <person name="Shimizu N."/>
            <person name="Hashimoto S."/>
            <person name="Yang J."/>
            <person name="Lee Y."/>
            <person name="Matsushima K."/>
            <person name="Sugano S."/>
            <person name="Sakaizumi M."/>
            <person name="Narita T."/>
            <person name="Ohishi K."/>
            <person name="Haga S."/>
            <person name="Ohta F."/>
            <person name="Nomoto H."/>
            <person name="Nogata K."/>
            <person name="Morishita T."/>
            <person name="Endo T."/>
            <person name="Shin-I T."/>
            <person name="Takeda H."/>
            <person name="Morishita S."/>
            <person name="Kohara Y."/>
        </authorList>
    </citation>
    <scope>NUCLEOTIDE SEQUENCE [LARGE SCALE GENOMIC DNA]</scope>
    <source>
        <strain>Hd-rR</strain>
    </source>
</reference>
<dbReference type="Proteomes" id="UP000265200">
    <property type="component" value="Chromosome 8"/>
</dbReference>
<evidence type="ECO:0000256" key="4">
    <source>
        <dbReference type="ARBA" id="ARBA00022980"/>
    </source>
</evidence>
<evidence type="ECO:0000256" key="11">
    <source>
        <dbReference type="ARBA" id="ARBA00035184"/>
    </source>
</evidence>
<evidence type="ECO:0000256" key="6">
    <source>
        <dbReference type="ARBA" id="ARBA00023128"/>
    </source>
</evidence>
<evidence type="ECO:0000256" key="1">
    <source>
        <dbReference type="ARBA" id="ARBA00004123"/>
    </source>
</evidence>
<feature type="compositionally biased region" description="Low complexity" evidence="14">
    <location>
        <begin position="251"/>
        <end position="262"/>
    </location>
</feature>
<dbReference type="Gene3D" id="6.10.280.120">
    <property type="entry name" value="Growth arrest and DNA-damage-inducible proteins-interacting protein 1"/>
    <property type="match status" value="1"/>
</dbReference>
<organism evidence="15 16">
    <name type="scientific">Oryzias latipes</name>
    <name type="common">Japanese rice fish</name>
    <name type="synonym">Japanese killifish</name>
    <dbReference type="NCBI Taxonomy" id="8090"/>
    <lineage>
        <taxon>Eukaryota</taxon>
        <taxon>Metazoa</taxon>
        <taxon>Chordata</taxon>
        <taxon>Craniata</taxon>
        <taxon>Vertebrata</taxon>
        <taxon>Euteleostomi</taxon>
        <taxon>Actinopterygii</taxon>
        <taxon>Neopterygii</taxon>
        <taxon>Teleostei</taxon>
        <taxon>Neoteleostei</taxon>
        <taxon>Acanthomorphata</taxon>
        <taxon>Ovalentaria</taxon>
        <taxon>Atherinomorphae</taxon>
        <taxon>Beloniformes</taxon>
        <taxon>Adrianichthyidae</taxon>
        <taxon>Oryziinae</taxon>
        <taxon>Oryzias</taxon>
    </lineage>
</organism>
<evidence type="ECO:0000256" key="9">
    <source>
        <dbReference type="ARBA" id="ARBA00023306"/>
    </source>
</evidence>
<dbReference type="GO" id="GO:1990904">
    <property type="term" value="C:ribonucleoprotein complex"/>
    <property type="evidence" value="ECO:0007669"/>
    <property type="project" value="UniProtKB-KW"/>
</dbReference>
<evidence type="ECO:0000256" key="10">
    <source>
        <dbReference type="ARBA" id="ARBA00030700"/>
    </source>
</evidence>
<evidence type="ECO:0000256" key="2">
    <source>
        <dbReference type="ARBA" id="ARBA00004173"/>
    </source>
</evidence>
<comment type="similarity">
    <text evidence="3">Belongs to the mitochondrion-specific ribosomal protein mL64 family.</text>
</comment>
<feature type="region of interest" description="Disordered" evidence="14">
    <location>
        <begin position="237"/>
        <end position="262"/>
    </location>
</feature>
<dbReference type="Ensembl" id="ENSORLT00015020893.1">
    <property type="protein sequence ID" value="ENSORLP00015013501.1"/>
    <property type="gene ID" value="ENSORLG00015014391.1"/>
</dbReference>
<evidence type="ECO:0000256" key="8">
    <source>
        <dbReference type="ARBA" id="ARBA00023274"/>
    </source>
</evidence>
<dbReference type="PANTHER" id="PTHR31761">
    <property type="entry name" value="GROWTH ARREST AND DNA DAMAGE-INDUCIBLE PROTEINS-INTERACTING PROTEIN 1 GADD45GIP1"/>
    <property type="match status" value="1"/>
</dbReference>
<dbReference type="Pfam" id="PF10147">
    <property type="entry name" value="CR6_interact"/>
    <property type="match status" value="1"/>
</dbReference>
<comment type="function">
    <text evidence="13">Acts as a negative regulator of G1 to S cell cycle phase progression by inhibiting cyclin-dependent kinases. Inhibitory effects are additive with GADD45 proteins but also occur in the absence of GADD45 proteins. Acts as a repressor of the orphan nuclear receptor NR4A1 by inhibiting AB domain-mediated transcriptional activity. May be involved in the hormone-mediated regulation of NR4A1 transcriptional activity. May play a role in mitochondrial protein synthesis.</text>
</comment>
<protein>
    <recommendedName>
        <fullName evidence="11">Large ribosomal subunit protein mL64</fullName>
    </recommendedName>
    <alternativeName>
        <fullName evidence="10">39S ribosomal protein L59, mitochondrial</fullName>
    </alternativeName>
    <alternativeName>
        <fullName evidence="12">Growth arrest and DNA damage-inducible proteins-interacting protein 1</fullName>
    </alternativeName>
</protein>
<name>A0A3P9I0B6_ORYLA</name>
<evidence type="ECO:0000256" key="14">
    <source>
        <dbReference type="SAM" id="MobiDB-lite"/>
    </source>
</evidence>
<evidence type="ECO:0000256" key="13">
    <source>
        <dbReference type="ARBA" id="ARBA00060144"/>
    </source>
</evidence>
<dbReference type="GO" id="GO:0005634">
    <property type="term" value="C:nucleus"/>
    <property type="evidence" value="ECO:0007669"/>
    <property type="project" value="UniProtKB-SubCell"/>
</dbReference>
<keyword evidence="5" id="KW-0175">Coiled coil</keyword>
<dbReference type="AlphaFoldDB" id="A0A3P9I0B6"/>
<accession>A0A3P9I0B6</accession>
<evidence type="ECO:0000256" key="5">
    <source>
        <dbReference type="ARBA" id="ARBA00023054"/>
    </source>
</evidence>
<keyword evidence="8" id="KW-0687">Ribonucleoprotein</keyword>
<proteinExistence type="inferred from homology"/>
<dbReference type="InterPro" id="IPR018472">
    <property type="entry name" value="Ribosomal_mL64"/>
</dbReference>
<comment type="subcellular location">
    <subcellularLocation>
        <location evidence="2">Mitochondrion</location>
    </subcellularLocation>
    <subcellularLocation>
        <location evidence="1">Nucleus</location>
    </subcellularLocation>
</comment>
<keyword evidence="6" id="KW-0496">Mitochondrion</keyword>
<keyword evidence="9" id="KW-0131">Cell cycle</keyword>
<keyword evidence="7" id="KW-0539">Nucleus</keyword>
<evidence type="ECO:0000256" key="12">
    <source>
        <dbReference type="ARBA" id="ARBA00035485"/>
    </source>
</evidence>
<evidence type="ECO:0000256" key="3">
    <source>
        <dbReference type="ARBA" id="ARBA00005421"/>
    </source>
</evidence>
<reference evidence="15" key="3">
    <citation type="submission" date="2025-08" db="UniProtKB">
        <authorList>
            <consortium name="Ensembl"/>
        </authorList>
    </citation>
    <scope>IDENTIFICATION</scope>
    <source>
        <strain evidence="15">HSOK</strain>
    </source>
</reference>
<dbReference type="GO" id="GO:0005840">
    <property type="term" value="C:ribosome"/>
    <property type="evidence" value="ECO:0007669"/>
    <property type="project" value="UniProtKB-KW"/>
</dbReference>
<sequence length="262" mass="29824">MLFSVGPAVLSTSTGGDNAPFVTYETLQSEEEEALSVNMAASVLCRRTVSVSFRVSSCKHAFSPGGFLLQTACYNPKPLRLNLKDPYIPEKDSENTPEWQKSAKYDRKLFGRYGSASGIDPASLWPSHAELDKIIAEENEWHPPLEVMLKNIETREKEEAEKRREKEKIIAANMAKMPKMVADWRREKREAKQKQKEEKARREKLLAEARERFGSTMDPRSPKFLEMVAEIEKEEKKKKKLLKRRQREEQTAGAGPTPAAPS</sequence>
<evidence type="ECO:0000256" key="7">
    <source>
        <dbReference type="ARBA" id="ARBA00023242"/>
    </source>
</evidence>
<feature type="region of interest" description="Disordered" evidence="14">
    <location>
        <begin position="185"/>
        <end position="224"/>
    </location>
</feature>
<reference evidence="15" key="4">
    <citation type="submission" date="2025-09" db="UniProtKB">
        <authorList>
            <consortium name="Ensembl"/>
        </authorList>
    </citation>
    <scope>IDENTIFICATION</scope>
    <source>
        <strain evidence="15">HSOK</strain>
    </source>
</reference>
<keyword evidence="4" id="KW-0689">Ribosomal protein</keyword>
<dbReference type="PANTHER" id="PTHR31761:SF1">
    <property type="entry name" value="LARGE RIBOSOMAL SUBUNIT PROTEIN ML64"/>
    <property type="match status" value="1"/>
</dbReference>
<reference evidence="15 16" key="2">
    <citation type="submission" date="2017-04" db="EMBL/GenBank/DDBJ databases">
        <title>CpG methylation of centromeres and impact of large insertions on vertebrate speciation.</title>
        <authorList>
            <person name="Ichikawa K."/>
            <person name="Yoshimura J."/>
            <person name="Morishita S."/>
        </authorList>
    </citation>
    <scope>NUCLEOTIDE SEQUENCE</scope>
    <source>
        <strain evidence="15 16">HSOK</strain>
    </source>
</reference>
<dbReference type="InterPro" id="IPR043035">
    <property type="entry name" value="Ribosomal_mL64_sf"/>
</dbReference>